<accession>A0A161XGP8</accession>
<dbReference type="GO" id="GO:0046872">
    <property type="term" value="F:metal ion binding"/>
    <property type="evidence" value="ECO:0007669"/>
    <property type="project" value="UniProtKB-KW"/>
</dbReference>
<evidence type="ECO:0000313" key="5">
    <source>
        <dbReference type="Proteomes" id="UP000076603"/>
    </source>
</evidence>
<proteinExistence type="predicted"/>
<dbReference type="SUPFAM" id="SSF56796">
    <property type="entry name" value="Dehydroquinate synthase-like"/>
    <property type="match status" value="1"/>
</dbReference>
<dbReference type="Gene3D" id="1.20.1090.10">
    <property type="entry name" value="Dehydroquinate synthase-like - alpha domain"/>
    <property type="match status" value="1"/>
</dbReference>
<name>A0A161XGP8_9CLOT</name>
<evidence type="ECO:0000256" key="2">
    <source>
        <dbReference type="ARBA" id="ARBA00023002"/>
    </source>
</evidence>
<dbReference type="RefSeq" id="WP_066618249.1">
    <property type="nucleotide sequence ID" value="NZ_FQXL01000012.1"/>
</dbReference>
<dbReference type="GO" id="GO:0050492">
    <property type="term" value="F:glycerol-1-phosphate dehydrogenase [NAD(P)+] activity"/>
    <property type="evidence" value="ECO:0007669"/>
    <property type="project" value="UniProtKB-EC"/>
</dbReference>
<reference evidence="4 5" key="1">
    <citation type="submission" date="2016-04" db="EMBL/GenBank/DDBJ databases">
        <title>Genome sequence of Clostridium magnum DSM 2767.</title>
        <authorList>
            <person name="Poehlein A."/>
            <person name="Uhlig R."/>
            <person name="Fischer R."/>
            <person name="Bahl H."/>
            <person name="Daniel R."/>
        </authorList>
    </citation>
    <scope>NUCLEOTIDE SEQUENCE [LARGE SCALE GENOMIC DNA]</scope>
    <source>
        <strain evidence="4 5">DSM 2767</strain>
    </source>
</reference>
<dbReference type="PANTHER" id="PTHR43616:SF5">
    <property type="entry name" value="GLYCEROL DEHYDROGENASE 1"/>
    <property type="match status" value="1"/>
</dbReference>
<organism evidence="4 5">
    <name type="scientific">Clostridium magnum DSM 2767</name>
    <dbReference type="NCBI Taxonomy" id="1121326"/>
    <lineage>
        <taxon>Bacteria</taxon>
        <taxon>Bacillati</taxon>
        <taxon>Bacillota</taxon>
        <taxon>Clostridia</taxon>
        <taxon>Eubacteriales</taxon>
        <taxon>Clostridiaceae</taxon>
        <taxon>Clostridium</taxon>
    </lineage>
</organism>
<comment type="caution">
    <text evidence="4">The sequence shown here is derived from an EMBL/GenBank/DDBJ whole genome shotgun (WGS) entry which is preliminary data.</text>
</comment>
<dbReference type="OrthoDB" id="9763580at2"/>
<dbReference type="Proteomes" id="UP000076603">
    <property type="component" value="Unassembled WGS sequence"/>
</dbReference>
<keyword evidence="2 4" id="KW-0560">Oxidoreductase</keyword>
<gene>
    <name evidence="4" type="primary">egsA</name>
    <name evidence="4" type="ORF">CLMAG_08470</name>
</gene>
<dbReference type="EMBL" id="LWAE01000001">
    <property type="protein sequence ID" value="KZL93796.1"/>
    <property type="molecule type" value="Genomic_DNA"/>
</dbReference>
<keyword evidence="5" id="KW-1185">Reference proteome</keyword>
<dbReference type="STRING" id="1121326.CLMAG_08470"/>
<protein>
    <submittedName>
        <fullName evidence="4">Glycerol-1-phosphate dehydrogenase</fullName>
        <ecNumber evidence="4">1.1.1.261</ecNumber>
    </submittedName>
</protein>
<evidence type="ECO:0000313" key="4">
    <source>
        <dbReference type="EMBL" id="KZL93796.1"/>
    </source>
</evidence>
<evidence type="ECO:0000256" key="1">
    <source>
        <dbReference type="ARBA" id="ARBA00022723"/>
    </source>
</evidence>
<sequence>MNIFSKAPYRLTASGISDLMDKYTALVDWKISHIITGEYFCPTIHKLEMEAVTEVESILDNIKSGNEECMEKLMYALLLSGLAMQMIGNSRLAFGAEHHISHLWEMTVINEHIDALHGEKVSVGLIMYLDKYEKILQTIESDKCKVIDNAEFETALLKDTFGRKGLYEGILAENGESL</sequence>
<evidence type="ECO:0000256" key="3">
    <source>
        <dbReference type="ARBA" id="ARBA00023027"/>
    </source>
</evidence>
<dbReference type="AlphaFoldDB" id="A0A161XGP8"/>
<keyword evidence="3" id="KW-0520">NAD</keyword>
<keyword evidence="1" id="KW-0479">Metal-binding</keyword>
<dbReference type="PANTHER" id="PTHR43616">
    <property type="entry name" value="GLYCEROL DEHYDROGENASE"/>
    <property type="match status" value="1"/>
</dbReference>
<dbReference type="PATRIC" id="fig|1121326.3.peg.805"/>
<dbReference type="EC" id="1.1.1.261" evidence="4"/>
<dbReference type="InterPro" id="IPR016205">
    <property type="entry name" value="Glycerol_DH"/>
</dbReference>